<organism evidence="2">
    <name type="scientific">Oryza meridionalis</name>
    <dbReference type="NCBI Taxonomy" id="40149"/>
    <lineage>
        <taxon>Eukaryota</taxon>
        <taxon>Viridiplantae</taxon>
        <taxon>Streptophyta</taxon>
        <taxon>Embryophyta</taxon>
        <taxon>Tracheophyta</taxon>
        <taxon>Spermatophyta</taxon>
        <taxon>Magnoliopsida</taxon>
        <taxon>Liliopsida</taxon>
        <taxon>Poales</taxon>
        <taxon>Poaceae</taxon>
        <taxon>BOP clade</taxon>
        <taxon>Oryzoideae</taxon>
        <taxon>Oryzeae</taxon>
        <taxon>Oryzinae</taxon>
        <taxon>Oryza</taxon>
    </lineage>
</organism>
<name>A0A0E0ER70_9ORYZ</name>
<evidence type="ECO:0000313" key="3">
    <source>
        <dbReference type="Proteomes" id="UP000008021"/>
    </source>
</evidence>
<dbReference type="AlphaFoldDB" id="A0A0E0ER70"/>
<evidence type="ECO:0000313" key="2">
    <source>
        <dbReference type="EnsemblPlants" id="OMERI09G05440.1"/>
    </source>
</evidence>
<proteinExistence type="predicted"/>
<accession>A0A0E0ER70</accession>
<sequence length="74" mass="7689">MAADEIGTAARYSTFGNNGGVARLLLGAAIPVVATAQSGCNRGDGEVRLDQRPAAVKLRFASSRYFQRSSASGK</sequence>
<feature type="domain" description="DUF834" evidence="1">
    <location>
        <begin position="15"/>
        <end position="45"/>
    </location>
</feature>
<dbReference type="HOGENOM" id="CLU_2691967_0_0_1"/>
<dbReference type="Gramene" id="OMERI09G05440.1">
    <property type="protein sequence ID" value="OMERI09G05440.1"/>
    <property type="gene ID" value="OMERI09G05440"/>
</dbReference>
<keyword evidence="3" id="KW-1185">Reference proteome</keyword>
<dbReference type="Proteomes" id="UP000008021">
    <property type="component" value="Chromosome 9"/>
</dbReference>
<evidence type="ECO:0000259" key="1">
    <source>
        <dbReference type="Pfam" id="PF05754"/>
    </source>
</evidence>
<reference evidence="2" key="2">
    <citation type="submission" date="2018-05" db="EMBL/GenBank/DDBJ databases">
        <title>OmerRS3 (Oryza meridionalis Reference Sequence Version 3).</title>
        <authorList>
            <person name="Zhang J."/>
            <person name="Kudrna D."/>
            <person name="Lee S."/>
            <person name="Talag J."/>
            <person name="Welchert J."/>
            <person name="Wing R.A."/>
        </authorList>
    </citation>
    <scope>NUCLEOTIDE SEQUENCE [LARGE SCALE GENOMIC DNA]</scope>
    <source>
        <strain evidence="2">cv. OR44</strain>
    </source>
</reference>
<protein>
    <recommendedName>
        <fullName evidence="1">DUF834 domain-containing protein</fullName>
    </recommendedName>
</protein>
<reference evidence="2" key="1">
    <citation type="submission" date="2015-04" db="UniProtKB">
        <authorList>
            <consortium name="EnsemblPlants"/>
        </authorList>
    </citation>
    <scope>IDENTIFICATION</scope>
</reference>
<dbReference type="EnsemblPlants" id="OMERI09G05440.1">
    <property type="protein sequence ID" value="OMERI09G05440.1"/>
    <property type="gene ID" value="OMERI09G05440"/>
</dbReference>
<dbReference type="Pfam" id="PF05754">
    <property type="entry name" value="DUF834"/>
    <property type="match status" value="1"/>
</dbReference>
<dbReference type="InterPro" id="IPR008552">
    <property type="entry name" value="DUF834"/>
</dbReference>